<accession>A0AAN7H9A4</accession>
<evidence type="ECO:0000313" key="7">
    <source>
        <dbReference type="EMBL" id="KAK4241051.1"/>
    </source>
</evidence>
<dbReference type="SUPFAM" id="SSF49899">
    <property type="entry name" value="Concanavalin A-like lectins/glucanases"/>
    <property type="match status" value="1"/>
</dbReference>
<keyword evidence="8" id="KW-1185">Reference proteome</keyword>
<comment type="caution">
    <text evidence="7">The sequence shown here is derived from an EMBL/GenBank/DDBJ whole genome shotgun (WGS) entry which is preliminary data.</text>
</comment>
<feature type="signal peptide" evidence="5">
    <location>
        <begin position="1"/>
        <end position="23"/>
    </location>
</feature>
<dbReference type="InterPro" id="IPR041542">
    <property type="entry name" value="GH43_C2"/>
</dbReference>
<dbReference type="GO" id="GO:0005975">
    <property type="term" value="P:carbohydrate metabolic process"/>
    <property type="evidence" value="ECO:0007669"/>
    <property type="project" value="InterPro"/>
</dbReference>
<keyword evidence="5" id="KW-0732">Signal</keyword>
<name>A0AAN7H9A4_9PEZI</name>
<protein>
    <submittedName>
        <fullName evidence="7">Glycosyl hydrolase</fullName>
    </submittedName>
</protein>
<dbReference type="Gene3D" id="2.60.120.200">
    <property type="match status" value="1"/>
</dbReference>
<dbReference type="PANTHER" id="PTHR42812">
    <property type="entry name" value="BETA-XYLOSIDASE"/>
    <property type="match status" value="1"/>
</dbReference>
<evidence type="ECO:0000256" key="4">
    <source>
        <dbReference type="RuleBase" id="RU361187"/>
    </source>
</evidence>
<dbReference type="AlphaFoldDB" id="A0AAN7H9A4"/>
<evidence type="ECO:0000256" key="1">
    <source>
        <dbReference type="ARBA" id="ARBA00009865"/>
    </source>
</evidence>
<organism evidence="7 8">
    <name type="scientific">Achaetomium macrosporum</name>
    <dbReference type="NCBI Taxonomy" id="79813"/>
    <lineage>
        <taxon>Eukaryota</taxon>
        <taxon>Fungi</taxon>
        <taxon>Dikarya</taxon>
        <taxon>Ascomycota</taxon>
        <taxon>Pezizomycotina</taxon>
        <taxon>Sordariomycetes</taxon>
        <taxon>Sordariomycetidae</taxon>
        <taxon>Sordariales</taxon>
        <taxon>Chaetomiaceae</taxon>
        <taxon>Achaetomium</taxon>
    </lineage>
</organism>
<dbReference type="GO" id="GO:0004553">
    <property type="term" value="F:hydrolase activity, hydrolyzing O-glycosyl compounds"/>
    <property type="evidence" value="ECO:0007669"/>
    <property type="project" value="InterPro"/>
</dbReference>
<keyword evidence="2 4" id="KW-0378">Hydrolase</keyword>
<reference evidence="7" key="2">
    <citation type="submission" date="2023-05" db="EMBL/GenBank/DDBJ databases">
        <authorList>
            <consortium name="Lawrence Berkeley National Laboratory"/>
            <person name="Steindorff A."/>
            <person name="Hensen N."/>
            <person name="Bonometti L."/>
            <person name="Westerberg I."/>
            <person name="Brannstrom I.O."/>
            <person name="Guillou S."/>
            <person name="Cros-Aarteil S."/>
            <person name="Calhoun S."/>
            <person name="Haridas S."/>
            <person name="Kuo A."/>
            <person name="Mondo S."/>
            <person name="Pangilinan J."/>
            <person name="Riley R."/>
            <person name="Labutti K."/>
            <person name="Andreopoulos B."/>
            <person name="Lipzen A."/>
            <person name="Chen C."/>
            <person name="Yanf M."/>
            <person name="Daum C."/>
            <person name="Ng V."/>
            <person name="Clum A."/>
            <person name="Ohm R."/>
            <person name="Martin F."/>
            <person name="Silar P."/>
            <person name="Natvig D."/>
            <person name="Lalanne C."/>
            <person name="Gautier V."/>
            <person name="Ament-Velasquez S.L."/>
            <person name="Kruys A."/>
            <person name="Hutchinson M.I."/>
            <person name="Powell A.J."/>
            <person name="Barry K."/>
            <person name="Miller A.N."/>
            <person name="Grigoriev I.V."/>
            <person name="Debuchy R."/>
            <person name="Gladieux P."/>
            <person name="Thoren M.H."/>
            <person name="Johannesson H."/>
        </authorList>
    </citation>
    <scope>NUCLEOTIDE SEQUENCE</scope>
    <source>
        <strain evidence="7">CBS 532.94</strain>
    </source>
</reference>
<dbReference type="PANTHER" id="PTHR42812:SF15">
    <property type="entry name" value="HYDROLASE, PUTATIVE (AFU_ORTHOLOGUE AFUA_2G00930)-RELATED"/>
    <property type="match status" value="1"/>
</dbReference>
<dbReference type="InterPro" id="IPR013320">
    <property type="entry name" value="ConA-like_dom_sf"/>
</dbReference>
<dbReference type="InterPro" id="IPR023296">
    <property type="entry name" value="Glyco_hydro_beta-prop_sf"/>
</dbReference>
<dbReference type="CDD" id="cd09001">
    <property type="entry name" value="GH43_FsAxh1-like"/>
    <property type="match status" value="1"/>
</dbReference>
<feature type="domain" description="Beta-xylosidase C-terminal Concanavalin A-like" evidence="6">
    <location>
        <begin position="349"/>
        <end position="537"/>
    </location>
</feature>
<dbReference type="InterPro" id="IPR006710">
    <property type="entry name" value="Glyco_hydro_43"/>
</dbReference>
<dbReference type="Pfam" id="PF17851">
    <property type="entry name" value="GH43_C2"/>
    <property type="match status" value="1"/>
</dbReference>
<evidence type="ECO:0000256" key="5">
    <source>
        <dbReference type="SAM" id="SignalP"/>
    </source>
</evidence>
<dbReference type="EMBL" id="MU860028">
    <property type="protein sequence ID" value="KAK4241051.1"/>
    <property type="molecule type" value="Genomic_DNA"/>
</dbReference>
<proteinExistence type="inferred from homology"/>
<sequence>MFKSTALTGLVLLASCSLLGVQGQQGFNNPVLYEDFPDNDISMGPDGAFYFSASNFHYSPGAPILRSYDLVDWEFVGHSIPRLNFGTGYDLPASGERAYRAGTWASTLRYRKSNELWYWIGCTNFWITWVFTAPKPEGPWTNAGNYGGGVCFYDNGLLIDDDDTMYVVYTFDGGKQVNVTQLAPDGLSTVRTEKVLVPGQVGADSVEGNRMYKINGTYYILNDHPGTTAYVWKSTSGSPWGPYEGKPLADNVRSPVPGGGAPHQGSLIQVPSTGNWYFMSFTWAFPSGRLPVLAPIQFQPDGFPVLVTTANSSSWGTSYPYPLPRHPLHYPWTKHTYNFTTLSSPSSGILPPAFEWNHNPDTSAYTLNSSSNGGGLILSTASVTTDLYSARNTLTHRAHGEFPVGTLELDISGMADGDRAGLAAFRDRSAYIGVHRTGQKFEITAVFNMTIDEYSGETRGLGYVAGSVEVPQGVGKVWLRCGMDARASGTREARFSYSFDENGRKGWRELGGAYELYNGWAFFLGYRFGVFNFATKGLGGRVRVLSFMTA</sequence>
<evidence type="ECO:0000259" key="6">
    <source>
        <dbReference type="Pfam" id="PF17851"/>
    </source>
</evidence>
<evidence type="ECO:0000256" key="2">
    <source>
        <dbReference type="ARBA" id="ARBA00022801"/>
    </source>
</evidence>
<dbReference type="Pfam" id="PF04616">
    <property type="entry name" value="Glyco_hydro_43"/>
    <property type="match status" value="1"/>
</dbReference>
<keyword evidence="3 4" id="KW-0326">Glycosidase</keyword>
<reference evidence="7" key="1">
    <citation type="journal article" date="2023" name="Mol. Phylogenet. Evol.">
        <title>Genome-scale phylogeny and comparative genomics of the fungal order Sordariales.</title>
        <authorList>
            <person name="Hensen N."/>
            <person name="Bonometti L."/>
            <person name="Westerberg I."/>
            <person name="Brannstrom I.O."/>
            <person name="Guillou S."/>
            <person name="Cros-Aarteil S."/>
            <person name="Calhoun S."/>
            <person name="Haridas S."/>
            <person name="Kuo A."/>
            <person name="Mondo S."/>
            <person name="Pangilinan J."/>
            <person name="Riley R."/>
            <person name="LaButti K."/>
            <person name="Andreopoulos B."/>
            <person name="Lipzen A."/>
            <person name="Chen C."/>
            <person name="Yan M."/>
            <person name="Daum C."/>
            <person name="Ng V."/>
            <person name="Clum A."/>
            <person name="Steindorff A."/>
            <person name="Ohm R.A."/>
            <person name="Martin F."/>
            <person name="Silar P."/>
            <person name="Natvig D.O."/>
            <person name="Lalanne C."/>
            <person name="Gautier V."/>
            <person name="Ament-Velasquez S.L."/>
            <person name="Kruys A."/>
            <person name="Hutchinson M.I."/>
            <person name="Powell A.J."/>
            <person name="Barry K."/>
            <person name="Miller A.N."/>
            <person name="Grigoriev I.V."/>
            <person name="Debuchy R."/>
            <person name="Gladieux P."/>
            <person name="Hiltunen Thoren M."/>
            <person name="Johannesson H."/>
        </authorList>
    </citation>
    <scope>NUCLEOTIDE SEQUENCE</scope>
    <source>
        <strain evidence="7">CBS 532.94</strain>
    </source>
</reference>
<evidence type="ECO:0000256" key="3">
    <source>
        <dbReference type="ARBA" id="ARBA00023295"/>
    </source>
</evidence>
<dbReference type="PROSITE" id="PS51257">
    <property type="entry name" value="PROKAR_LIPOPROTEIN"/>
    <property type="match status" value="1"/>
</dbReference>
<dbReference type="InterPro" id="IPR051795">
    <property type="entry name" value="Glycosyl_Hydrlase_43"/>
</dbReference>
<comment type="similarity">
    <text evidence="1 4">Belongs to the glycosyl hydrolase 43 family.</text>
</comment>
<dbReference type="SUPFAM" id="SSF75005">
    <property type="entry name" value="Arabinanase/levansucrase/invertase"/>
    <property type="match status" value="1"/>
</dbReference>
<evidence type="ECO:0000313" key="8">
    <source>
        <dbReference type="Proteomes" id="UP001303760"/>
    </source>
</evidence>
<dbReference type="Proteomes" id="UP001303760">
    <property type="component" value="Unassembled WGS sequence"/>
</dbReference>
<feature type="chain" id="PRO_5042875814" evidence="5">
    <location>
        <begin position="24"/>
        <end position="550"/>
    </location>
</feature>
<dbReference type="Gene3D" id="2.115.10.20">
    <property type="entry name" value="Glycosyl hydrolase domain, family 43"/>
    <property type="match status" value="1"/>
</dbReference>
<gene>
    <name evidence="7" type="ORF">C8A03DRAFT_30768</name>
</gene>